<name>A0A847TQB1_9EURY</name>
<protein>
    <submittedName>
        <fullName evidence="1">Uncharacterized protein</fullName>
    </submittedName>
</protein>
<accession>A0A847TQB1</accession>
<sequence>MKVTNRLKEAIKQARLAKQEVEDPDVSQELEDTIEGLQNSLEALEDDD</sequence>
<comment type="caution">
    <text evidence="1">The sequence shown here is derived from an EMBL/GenBank/DDBJ whole genome shotgun (WGS) entry which is preliminary data.</text>
</comment>
<dbReference type="Proteomes" id="UP000610611">
    <property type="component" value="Unassembled WGS sequence"/>
</dbReference>
<dbReference type="RefSeq" id="WP_170084492.1">
    <property type="nucleotide sequence ID" value="NZ_JAWJXX010000008.1"/>
</dbReference>
<reference evidence="1" key="1">
    <citation type="submission" date="2019-12" db="EMBL/GenBank/DDBJ databases">
        <title>The whole-genome sequencing of Haloarcula japonica strain pws8.</title>
        <authorList>
            <person name="Verma D.K."/>
            <person name="Gopal K."/>
            <person name="Prasad E.S."/>
        </authorList>
    </citation>
    <scope>NUCLEOTIDE SEQUENCE</scope>
    <source>
        <strain evidence="1">Pws8</strain>
    </source>
</reference>
<dbReference type="AlphaFoldDB" id="A0A847TQB1"/>
<organism evidence="1 2">
    <name type="scientific">Haloarcula rubripromontorii</name>
    <dbReference type="NCBI Taxonomy" id="1705562"/>
    <lineage>
        <taxon>Archaea</taxon>
        <taxon>Methanobacteriati</taxon>
        <taxon>Methanobacteriota</taxon>
        <taxon>Stenosarchaea group</taxon>
        <taxon>Halobacteria</taxon>
        <taxon>Halobacteriales</taxon>
        <taxon>Haloarculaceae</taxon>
        <taxon>Haloarcula</taxon>
    </lineage>
</organism>
<proteinExistence type="predicted"/>
<gene>
    <name evidence="1" type="ORF">GOC83_19060</name>
</gene>
<evidence type="ECO:0000313" key="2">
    <source>
        <dbReference type="Proteomes" id="UP000610611"/>
    </source>
</evidence>
<evidence type="ECO:0000313" key="1">
    <source>
        <dbReference type="EMBL" id="NLV08222.1"/>
    </source>
</evidence>
<dbReference type="EMBL" id="WOWB01000006">
    <property type="protein sequence ID" value="NLV08222.1"/>
    <property type="molecule type" value="Genomic_DNA"/>
</dbReference>